<dbReference type="CDD" id="cd06553">
    <property type="entry name" value="ASCH_Ef3133_like"/>
    <property type="match status" value="1"/>
</dbReference>
<keyword evidence="3" id="KW-1185">Reference proteome</keyword>
<evidence type="ECO:0000313" key="2">
    <source>
        <dbReference type="EMBL" id="PRD43780.1"/>
    </source>
</evidence>
<gene>
    <name evidence="2" type="ORF">C5745_19780</name>
</gene>
<dbReference type="PANTHER" id="PTHR39203:SF1">
    <property type="entry name" value="CYTOPLASMIC PROTEIN"/>
    <property type="match status" value="1"/>
</dbReference>
<evidence type="ECO:0000313" key="3">
    <source>
        <dbReference type="Proteomes" id="UP000239711"/>
    </source>
</evidence>
<dbReference type="Proteomes" id="UP000239711">
    <property type="component" value="Unassembled WGS sequence"/>
</dbReference>
<dbReference type="InterPro" id="IPR015947">
    <property type="entry name" value="PUA-like_sf"/>
</dbReference>
<comment type="caution">
    <text evidence="2">The sequence shown here is derived from an EMBL/GenBank/DDBJ whole genome shotgun (WGS) entry which is preliminary data.</text>
</comment>
<dbReference type="EMBL" id="PVBQ01000035">
    <property type="protein sequence ID" value="PRD43780.1"/>
    <property type="molecule type" value="Genomic_DNA"/>
</dbReference>
<evidence type="ECO:0000259" key="1">
    <source>
        <dbReference type="SMART" id="SM01022"/>
    </source>
</evidence>
<dbReference type="AlphaFoldDB" id="A0A2S9ITG1"/>
<dbReference type="Gene3D" id="3.10.400.10">
    <property type="entry name" value="Sulfate adenylyltransferase"/>
    <property type="match status" value="1"/>
</dbReference>
<accession>A0A2S9ITG1</accession>
<dbReference type="PANTHER" id="PTHR39203">
    <property type="entry name" value="CYTOPLASMIC PROTEIN-RELATED"/>
    <property type="match status" value="1"/>
</dbReference>
<organism evidence="2 3">
    <name type="scientific">Sphingobacterium haloxyli</name>
    <dbReference type="NCBI Taxonomy" id="2100533"/>
    <lineage>
        <taxon>Bacteria</taxon>
        <taxon>Pseudomonadati</taxon>
        <taxon>Bacteroidota</taxon>
        <taxon>Sphingobacteriia</taxon>
        <taxon>Sphingobacteriales</taxon>
        <taxon>Sphingobacteriaceae</taxon>
        <taxon>Sphingobacterium</taxon>
    </lineage>
</organism>
<protein>
    <submittedName>
        <fullName evidence="2">RNA-binding protein</fullName>
    </submittedName>
</protein>
<proteinExistence type="predicted"/>
<dbReference type="InterPro" id="IPR009326">
    <property type="entry name" value="DUF984"/>
</dbReference>
<name>A0A2S9ITG1_9SPHI</name>
<feature type="domain" description="ASCH" evidence="1">
    <location>
        <begin position="74"/>
        <end position="197"/>
    </location>
</feature>
<dbReference type="InterPro" id="IPR007374">
    <property type="entry name" value="ASCH_domain"/>
</dbReference>
<dbReference type="OrthoDB" id="9807542at2"/>
<sequence>MPNYRVKETWFPTEIAIEPNPLIGIVENEGRFYNFQFIDGEIKSHNAVSKIDTYWNEFQDKHPAYLHVGIPLSYHFCDNEKDADECAELVRSGIKQATTHSLSWLHINNEKMPAEGDLAIVTDWNGNPVAVTKTTKVEIVQFKDITPEYAFIEGEGDKSLSYWKEVHWAYYTRELSEYNLKPTLDMELVCEYFETIWPVVDAGMKIEMEPAFSINR</sequence>
<dbReference type="SUPFAM" id="SSF88697">
    <property type="entry name" value="PUA domain-like"/>
    <property type="match status" value="1"/>
</dbReference>
<dbReference type="SMART" id="SM01022">
    <property type="entry name" value="ASCH"/>
    <property type="match status" value="1"/>
</dbReference>
<dbReference type="Pfam" id="PF04266">
    <property type="entry name" value="ASCH"/>
    <property type="match status" value="1"/>
</dbReference>
<reference evidence="2 3" key="1">
    <citation type="submission" date="2018-02" db="EMBL/GenBank/DDBJ databases">
        <title>The draft genome of Sphingobacterium sp. 5JN-11.</title>
        <authorList>
            <person name="Liu L."/>
            <person name="Li L."/>
            <person name="Liang L."/>
            <person name="Zhang X."/>
            <person name="Wang T."/>
        </authorList>
    </citation>
    <scope>NUCLEOTIDE SEQUENCE [LARGE SCALE GENOMIC DNA]</scope>
    <source>
        <strain evidence="2 3">5JN-11</strain>
    </source>
</reference>